<organism evidence="2 3">
    <name type="scientific">Pelotomaculum thermopropionicum</name>
    <dbReference type="NCBI Taxonomy" id="110500"/>
    <lineage>
        <taxon>Bacteria</taxon>
        <taxon>Bacillati</taxon>
        <taxon>Bacillota</taxon>
        <taxon>Clostridia</taxon>
        <taxon>Eubacteriales</taxon>
        <taxon>Desulfotomaculaceae</taxon>
        <taxon>Pelotomaculum</taxon>
    </lineage>
</organism>
<dbReference type="EMBL" id="LGGS01000078">
    <property type="protein sequence ID" value="KUK82627.1"/>
    <property type="molecule type" value="Genomic_DNA"/>
</dbReference>
<name>A0A117M3N8_9FIRM</name>
<evidence type="ECO:0000313" key="3">
    <source>
        <dbReference type="Proteomes" id="UP000054705"/>
    </source>
</evidence>
<dbReference type="AlphaFoldDB" id="A0A117M3N8"/>
<gene>
    <name evidence="2" type="ORF">XD97_0387</name>
</gene>
<sequence>MEKERKDNQLIIQGNGQGSIRISEDVVKIIAGLAASEVPGVAAMSGGIAGGIAEKLGRKNLSKGVKAEVGEKEATIDIFVILEYGAQIPKVASEIQVGVKNAVENMTGLKVLEVNVNVQDVSFGPENKEEDGRVK</sequence>
<dbReference type="Proteomes" id="UP000054705">
    <property type="component" value="Unassembled WGS sequence"/>
</dbReference>
<evidence type="ECO:0008006" key="4">
    <source>
        <dbReference type="Google" id="ProtNLM"/>
    </source>
</evidence>
<protein>
    <recommendedName>
        <fullName evidence="4">Alkaline shock protein</fullName>
    </recommendedName>
</protein>
<evidence type="ECO:0000256" key="1">
    <source>
        <dbReference type="ARBA" id="ARBA00005721"/>
    </source>
</evidence>
<accession>A0A117M3N8</accession>
<comment type="similarity">
    <text evidence="1">Belongs to the asp23 family.</text>
</comment>
<dbReference type="PANTHER" id="PTHR34297">
    <property type="entry name" value="HYPOTHETICAL CYTOSOLIC PROTEIN-RELATED"/>
    <property type="match status" value="1"/>
</dbReference>
<comment type="caution">
    <text evidence="2">The sequence shown here is derived from an EMBL/GenBank/DDBJ whole genome shotgun (WGS) entry which is preliminary data.</text>
</comment>
<dbReference type="PATRIC" id="fig|110500.4.peg.655"/>
<reference evidence="3" key="1">
    <citation type="journal article" date="2015" name="MBio">
        <title>Genome-Resolved Metagenomic Analysis Reveals Roles for Candidate Phyla and Other Microbial Community Members in Biogeochemical Transformations in Oil Reservoirs.</title>
        <authorList>
            <person name="Hu P."/>
            <person name="Tom L."/>
            <person name="Singh A."/>
            <person name="Thomas B.C."/>
            <person name="Baker B.J."/>
            <person name="Piceno Y.M."/>
            <person name="Andersen G.L."/>
            <person name="Banfield J.F."/>
        </authorList>
    </citation>
    <scope>NUCLEOTIDE SEQUENCE [LARGE SCALE GENOMIC DNA]</scope>
</reference>
<dbReference type="InterPro" id="IPR005531">
    <property type="entry name" value="Asp23"/>
</dbReference>
<proteinExistence type="inferred from homology"/>
<dbReference type="Pfam" id="PF03780">
    <property type="entry name" value="Asp23"/>
    <property type="match status" value="1"/>
</dbReference>
<evidence type="ECO:0000313" key="2">
    <source>
        <dbReference type="EMBL" id="KUK82627.1"/>
    </source>
</evidence>